<dbReference type="InterPro" id="IPR000672">
    <property type="entry name" value="THF_DH/CycHdrlase"/>
</dbReference>
<feature type="domain" description="Tetrahydrofolate dehydrogenase/cyclohydrolase NAD(P)-binding" evidence="14">
    <location>
        <begin position="140"/>
        <end position="290"/>
    </location>
</feature>
<dbReference type="EMBL" id="CP130612">
    <property type="protein sequence ID" value="WKW12405.1"/>
    <property type="molecule type" value="Genomic_DNA"/>
</dbReference>
<dbReference type="EC" id="1.5.1.5" evidence="12"/>
<dbReference type="GO" id="GO:0004488">
    <property type="term" value="F:methylenetetrahydrofolate dehydrogenase (NADP+) activity"/>
    <property type="evidence" value="ECO:0007669"/>
    <property type="project" value="UniProtKB-UniRule"/>
</dbReference>
<reference evidence="15" key="1">
    <citation type="submission" date="2023-07" db="EMBL/GenBank/DDBJ databases">
        <authorList>
            <person name="Haufschild T."/>
            <person name="Kallscheuer N."/>
            <person name="Hammer J."/>
            <person name="Kohn T."/>
            <person name="Kabuu M."/>
            <person name="Jogler M."/>
            <person name="Wohfarth N."/>
            <person name="Heuer A."/>
            <person name="Rohde M."/>
            <person name="van Teeseling M.C.F."/>
            <person name="Jogler C."/>
        </authorList>
    </citation>
    <scope>NUCLEOTIDE SEQUENCE</scope>
    <source>
        <strain evidence="15">Strain 138</strain>
        <strain evidence="16">Strain 318</strain>
    </source>
</reference>
<keyword evidence="5 12" id="KW-0658">Purine biosynthesis</keyword>
<evidence type="ECO:0000313" key="15">
    <source>
        <dbReference type="EMBL" id="WKW12405.1"/>
    </source>
</evidence>
<proteinExistence type="inferred from homology"/>
<dbReference type="Pfam" id="PF02882">
    <property type="entry name" value="THF_DHG_CYH_C"/>
    <property type="match status" value="1"/>
</dbReference>
<evidence type="ECO:0000256" key="4">
    <source>
        <dbReference type="ARBA" id="ARBA00022605"/>
    </source>
</evidence>
<dbReference type="AlphaFoldDB" id="A0AA49Q5P7"/>
<dbReference type="Gene3D" id="3.40.50.720">
    <property type="entry name" value="NAD(P)-binding Rossmann-like Domain"/>
    <property type="match status" value="1"/>
</dbReference>
<evidence type="ECO:0000259" key="13">
    <source>
        <dbReference type="Pfam" id="PF00763"/>
    </source>
</evidence>
<evidence type="ECO:0000313" key="17">
    <source>
        <dbReference type="Proteomes" id="UP001229955"/>
    </source>
</evidence>
<dbReference type="PROSITE" id="PS00767">
    <property type="entry name" value="THF_DHG_CYH_2"/>
    <property type="match status" value="1"/>
</dbReference>
<dbReference type="FunFam" id="3.40.50.720:FF:000189">
    <property type="entry name" value="Bifunctional protein FolD"/>
    <property type="match status" value="1"/>
</dbReference>
<accession>A0AA49Q7Q4</accession>
<dbReference type="InterPro" id="IPR020631">
    <property type="entry name" value="THF_DH/CycHdrlase_NAD-bd_dom"/>
</dbReference>
<keyword evidence="4 12" id="KW-0028">Amino-acid biosynthesis</keyword>
<evidence type="ECO:0000256" key="6">
    <source>
        <dbReference type="ARBA" id="ARBA00022801"/>
    </source>
</evidence>
<dbReference type="NCBIfam" id="NF010783">
    <property type="entry name" value="PRK14186.1"/>
    <property type="match status" value="1"/>
</dbReference>
<dbReference type="SUPFAM" id="SSF53223">
    <property type="entry name" value="Aminoacid dehydrogenase-like, N-terminal domain"/>
    <property type="match status" value="1"/>
</dbReference>
<evidence type="ECO:0000256" key="10">
    <source>
        <dbReference type="ARBA" id="ARBA00023167"/>
    </source>
</evidence>
<dbReference type="GO" id="GO:0006164">
    <property type="term" value="P:purine nucleotide biosynthetic process"/>
    <property type="evidence" value="ECO:0007669"/>
    <property type="project" value="UniProtKB-KW"/>
</dbReference>
<comment type="similarity">
    <text evidence="12">Belongs to the tetrahydrofolate dehydrogenase/cyclohydrolase family.</text>
</comment>
<accession>A0AA49Q5P7</accession>
<evidence type="ECO:0000256" key="9">
    <source>
        <dbReference type="ARBA" id="ARBA00023102"/>
    </source>
</evidence>
<organism evidence="15">
    <name type="scientific">Pseudogemmatithrix spongiicola</name>
    <dbReference type="NCBI Taxonomy" id="3062599"/>
    <lineage>
        <taxon>Bacteria</taxon>
        <taxon>Pseudomonadati</taxon>
        <taxon>Gemmatimonadota</taxon>
        <taxon>Gemmatimonadia</taxon>
        <taxon>Gemmatimonadales</taxon>
        <taxon>Gemmatimonadaceae</taxon>
        <taxon>Pseudogemmatithrix</taxon>
    </lineage>
</organism>
<dbReference type="InterPro" id="IPR036291">
    <property type="entry name" value="NAD(P)-bd_dom_sf"/>
</dbReference>
<dbReference type="InterPro" id="IPR020630">
    <property type="entry name" value="THF_DH/CycHdrlase_cat_dom"/>
</dbReference>
<dbReference type="GO" id="GO:0004477">
    <property type="term" value="F:methenyltetrahydrofolate cyclohydrolase activity"/>
    <property type="evidence" value="ECO:0007669"/>
    <property type="project" value="UniProtKB-UniRule"/>
</dbReference>
<evidence type="ECO:0000259" key="14">
    <source>
        <dbReference type="Pfam" id="PF02882"/>
    </source>
</evidence>
<dbReference type="EMBL" id="CP130613">
    <property type="protein sequence ID" value="WKW15312.1"/>
    <property type="molecule type" value="Genomic_DNA"/>
</dbReference>
<dbReference type="HAMAP" id="MF_01576">
    <property type="entry name" value="THF_DHG_CYH"/>
    <property type="match status" value="1"/>
</dbReference>
<name>A0AA49Q5P7_9BACT</name>
<feature type="binding site" evidence="12">
    <location>
        <position position="236"/>
    </location>
    <ligand>
        <name>NADP(+)</name>
        <dbReference type="ChEBI" id="CHEBI:58349"/>
    </ligand>
</feature>
<comment type="caution">
    <text evidence="12">Lacks conserved residue(s) required for the propagation of feature annotation.</text>
</comment>
<keyword evidence="11 12" id="KW-0511">Multifunctional enzyme</keyword>
<comment type="subunit">
    <text evidence="2 12">Homodimer.</text>
</comment>
<dbReference type="PANTHER" id="PTHR48099">
    <property type="entry name" value="C-1-TETRAHYDROFOLATE SYNTHASE, CYTOPLASMIC-RELATED"/>
    <property type="match status" value="1"/>
</dbReference>
<feature type="binding site" evidence="12">
    <location>
        <begin position="166"/>
        <end position="168"/>
    </location>
    <ligand>
        <name>NADP(+)</name>
        <dbReference type="ChEBI" id="CHEBI:58349"/>
    </ligand>
</feature>
<evidence type="ECO:0000256" key="1">
    <source>
        <dbReference type="ARBA" id="ARBA00004777"/>
    </source>
</evidence>
<keyword evidence="10 12" id="KW-0486">Methionine biosynthesis</keyword>
<evidence type="ECO:0000256" key="12">
    <source>
        <dbReference type="HAMAP-Rule" id="MF_01576"/>
    </source>
</evidence>
<evidence type="ECO:0000256" key="8">
    <source>
        <dbReference type="ARBA" id="ARBA00023002"/>
    </source>
</evidence>
<evidence type="ECO:0000256" key="11">
    <source>
        <dbReference type="ARBA" id="ARBA00023268"/>
    </source>
</evidence>
<keyword evidence="8 12" id="KW-0560">Oxidoreductase</keyword>
<dbReference type="CDD" id="cd01080">
    <property type="entry name" value="NAD_bind_m-THF_DH_Cyclohyd"/>
    <property type="match status" value="1"/>
</dbReference>
<dbReference type="KEGG" id="pspc:Strain318_001692"/>
<protein>
    <recommendedName>
        <fullName evidence="12">Bifunctional protein FolD</fullName>
    </recommendedName>
    <domain>
        <recommendedName>
            <fullName evidence="12">Methylenetetrahydrofolate dehydrogenase</fullName>
            <ecNumber evidence="12">1.5.1.5</ecNumber>
        </recommendedName>
    </domain>
    <domain>
        <recommendedName>
            <fullName evidence="12">Methenyltetrahydrofolate cyclohydrolase</fullName>
            <ecNumber evidence="12">3.5.4.9</ecNumber>
        </recommendedName>
    </domain>
</protein>
<evidence type="ECO:0000256" key="3">
    <source>
        <dbReference type="ARBA" id="ARBA00022563"/>
    </source>
</evidence>
<gene>
    <name evidence="12 15" type="primary">folD</name>
    <name evidence="15" type="ORF">Strain138_001693</name>
    <name evidence="16" type="ORF">Strain318_001692</name>
</gene>
<comment type="function">
    <text evidence="12">Catalyzes the oxidation of 5,10-methylenetetrahydrofolate to 5,10-methenyltetrahydrofolate and then the hydrolysis of 5,10-methenyltetrahydrofolate to 10-formyltetrahydrofolate.</text>
</comment>
<dbReference type="PANTHER" id="PTHR48099:SF5">
    <property type="entry name" value="C-1-TETRAHYDROFOLATE SYNTHASE, CYTOPLASMIC"/>
    <property type="match status" value="1"/>
</dbReference>
<comment type="catalytic activity">
    <reaction evidence="12">
        <text>(6R)-5,10-methylene-5,6,7,8-tetrahydrofolate + NADP(+) = (6R)-5,10-methenyltetrahydrofolate + NADPH</text>
        <dbReference type="Rhea" id="RHEA:22812"/>
        <dbReference type="ChEBI" id="CHEBI:15636"/>
        <dbReference type="ChEBI" id="CHEBI:57455"/>
        <dbReference type="ChEBI" id="CHEBI:57783"/>
        <dbReference type="ChEBI" id="CHEBI:58349"/>
        <dbReference type="EC" id="1.5.1.5"/>
    </reaction>
</comment>
<dbReference type="InterPro" id="IPR046346">
    <property type="entry name" value="Aminoacid_DH-like_N_sf"/>
</dbReference>
<comment type="catalytic activity">
    <reaction evidence="12">
        <text>(6R)-5,10-methenyltetrahydrofolate + H2O = (6R)-10-formyltetrahydrofolate + H(+)</text>
        <dbReference type="Rhea" id="RHEA:23700"/>
        <dbReference type="ChEBI" id="CHEBI:15377"/>
        <dbReference type="ChEBI" id="CHEBI:15378"/>
        <dbReference type="ChEBI" id="CHEBI:57455"/>
        <dbReference type="ChEBI" id="CHEBI:195366"/>
        <dbReference type="EC" id="3.5.4.9"/>
    </reaction>
</comment>
<keyword evidence="7 12" id="KW-0521">NADP</keyword>
<keyword evidence="3 12" id="KW-0554">One-carbon metabolism</keyword>
<dbReference type="Proteomes" id="UP001229955">
    <property type="component" value="Chromosome"/>
</dbReference>
<evidence type="ECO:0000256" key="2">
    <source>
        <dbReference type="ARBA" id="ARBA00011738"/>
    </source>
</evidence>
<dbReference type="GO" id="GO:0035999">
    <property type="term" value="P:tetrahydrofolate interconversion"/>
    <property type="evidence" value="ECO:0007669"/>
    <property type="project" value="UniProtKB-UniRule"/>
</dbReference>
<dbReference type="PROSITE" id="PS00766">
    <property type="entry name" value="THF_DHG_CYH_1"/>
    <property type="match status" value="1"/>
</dbReference>
<sequence>MPAERIDGVAIAAKVRAKVAQDAEALKAKGVTPGLTVVLVGDDPASAFYVGAKEKACKEAGMNGETIRLPASTPEAELLAVIDKLNADPAVHGILVQMPVPKHIDAQKVIRRIDPMKDVDGFHPVNAGKVLIGDADGFAPCTPAGVQVMLQEAGVETSGKEAVILGRSTIVGKPMAALLIQSGKGADCTVTICHSRTKNLAEHTRRADILIAAIGKPEMVTADMVKPGAVVIDVGINRVDDASQKRGYRIVGDVKFDEVAARASKITPVPGGVGPMTIAMLLANTVRAAQLSLAGTPEGAR</sequence>
<evidence type="ECO:0000256" key="7">
    <source>
        <dbReference type="ARBA" id="ARBA00022857"/>
    </source>
</evidence>
<keyword evidence="9 12" id="KW-0368">Histidine biosynthesis</keyword>
<dbReference type="RefSeq" id="WP_367885282.1">
    <property type="nucleotide sequence ID" value="NZ_CP130612.1"/>
</dbReference>
<dbReference type="Pfam" id="PF00763">
    <property type="entry name" value="THF_DHG_CYH"/>
    <property type="match status" value="1"/>
</dbReference>
<dbReference type="GO" id="GO:0005829">
    <property type="term" value="C:cytosol"/>
    <property type="evidence" value="ECO:0007669"/>
    <property type="project" value="TreeGrafter"/>
</dbReference>
<dbReference type="EC" id="3.5.4.9" evidence="12"/>
<dbReference type="PRINTS" id="PR00085">
    <property type="entry name" value="THFDHDRGNASE"/>
</dbReference>
<evidence type="ECO:0000313" key="16">
    <source>
        <dbReference type="EMBL" id="WKW15312.1"/>
    </source>
</evidence>
<dbReference type="InterPro" id="IPR020867">
    <property type="entry name" value="THF_DH/CycHdrlase_CS"/>
</dbReference>
<feature type="domain" description="Tetrahydrofolate dehydrogenase/cyclohydrolase catalytic" evidence="13">
    <location>
        <begin position="6"/>
        <end position="120"/>
    </location>
</feature>
<comment type="pathway">
    <text evidence="1 12">One-carbon metabolism; tetrahydrofolate interconversion.</text>
</comment>
<dbReference type="GO" id="GO:0000105">
    <property type="term" value="P:L-histidine biosynthetic process"/>
    <property type="evidence" value="ECO:0007669"/>
    <property type="project" value="UniProtKB-KW"/>
</dbReference>
<dbReference type="Gene3D" id="3.40.50.10860">
    <property type="entry name" value="Leucine Dehydrogenase, chain A, domain 1"/>
    <property type="match status" value="1"/>
</dbReference>
<keyword evidence="17" id="KW-1185">Reference proteome</keyword>
<keyword evidence="6 12" id="KW-0378">Hydrolase</keyword>
<dbReference type="SUPFAM" id="SSF51735">
    <property type="entry name" value="NAD(P)-binding Rossmann-fold domains"/>
    <property type="match status" value="1"/>
</dbReference>
<evidence type="ECO:0000256" key="5">
    <source>
        <dbReference type="ARBA" id="ARBA00022755"/>
    </source>
</evidence>
<dbReference type="FunFam" id="3.40.50.10860:FF:000005">
    <property type="entry name" value="C-1-tetrahydrofolate synthase, cytoplasmic, putative"/>
    <property type="match status" value="1"/>
</dbReference>
<dbReference type="GO" id="GO:0009086">
    <property type="term" value="P:methionine biosynthetic process"/>
    <property type="evidence" value="ECO:0007669"/>
    <property type="project" value="UniProtKB-KW"/>
</dbReference>